<organism evidence="2 3">
    <name type="scientific">Halobaculum roseum</name>
    <dbReference type="NCBI Taxonomy" id="2175149"/>
    <lineage>
        <taxon>Archaea</taxon>
        <taxon>Methanobacteriati</taxon>
        <taxon>Methanobacteriota</taxon>
        <taxon>Stenosarchaea group</taxon>
        <taxon>Halobacteria</taxon>
        <taxon>Halobacteriales</taxon>
        <taxon>Haloferacaceae</taxon>
        <taxon>Halobaculum</taxon>
    </lineage>
</organism>
<dbReference type="EMBL" id="JBHMAJ010000006">
    <property type="protein sequence ID" value="MFB9823953.1"/>
    <property type="molecule type" value="Genomic_DNA"/>
</dbReference>
<dbReference type="GeneID" id="67210216"/>
<dbReference type="AlphaFoldDB" id="A0ABD5MKV7"/>
<feature type="domain" description="HEWD" evidence="1">
    <location>
        <begin position="1"/>
        <end position="56"/>
    </location>
</feature>
<dbReference type="RefSeq" id="WP_222922859.1">
    <property type="nucleotide sequence ID" value="NZ_CP082286.1"/>
</dbReference>
<gene>
    <name evidence="2" type="ORF">ACFFOL_07190</name>
</gene>
<proteinExistence type="predicted"/>
<reference evidence="2" key="1">
    <citation type="submission" date="2024-09" db="EMBL/GenBank/DDBJ databases">
        <authorList>
            <person name="Sun Q."/>
        </authorList>
    </citation>
    <scope>NUCLEOTIDE SEQUENCE [LARGE SCALE GENOMIC DNA]</scope>
    <source>
        <strain evidence="2">JCM 31273</strain>
    </source>
</reference>
<evidence type="ECO:0000313" key="3">
    <source>
        <dbReference type="Proteomes" id="UP001589595"/>
    </source>
</evidence>
<dbReference type="InterPro" id="IPR046782">
    <property type="entry name" value="HEWD"/>
</dbReference>
<dbReference type="Pfam" id="PF20576">
    <property type="entry name" value="HEWD"/>
    <property type="match status" value="1"/>
</dbReference>
<protein>
    <submittedName>
        <fullName evidence="2">HEWD family protein</fullName>
    </submittedName>
</protein>
<evidence type="ECO:0000313" key="2">
    <source>
        <dbReference type="EMBL" id="MFB9823953.1"/>
    </source>
</evidence>
<dbReference type="Proteomes" id="UP001589595">
    <property type="component" value="Unassembled WGS sequence"/>
</dbReference>
<keyword evidence="3" id="KW-1185">Reference proteome</keyword>
<name>A0ABD5MKV7_9EURY</name>
<comment type="caution">
    <text evidence="2">The sequence shown here is derived from an EMBL/GenBank/DDBJ whole genome shotgun (WGS) entry which is preliminary data.</text>
</comment>
<sequence length="61" mass="6920">MAERIRRPRARVCERCGREERFDDATGSWVVDDDAVGAVYCIHEWDINGSFVPFEDGASEA</sequence>
<accession>A0ABD5MKV7</accession>
<evidence type="ECO:0000259" key="1">
    <source>
        <dbReference type="Pfam" id="PF20576"/>
    </source>
</evidence>